<evidence type="ECO:0000313" key="2">
    <source>
        <dbReference type="Proteomes" id="UP001163223"/>
    </source>
</evidence>
<reference evidence="1" key="1">
    <citation type="submission" date="2022-11" db="EMBL/GenBank/DDBJ databases">
        <title>beta-Carotene-producing bacterium, Jeongeuplla avenae sp. nov., alleviates the salt stress of Arabidopsis seedlings.</title>
        <authorList>
            <person name="Jiang L."/>
            <person name="Lee J."/>
        </authorList>
    </citation>
    <scope>NUCLEOTIDE SEQUENCE</scope>
    <source>
        <strain evidence="1">DY_R2A_6</strain>
    </source>
</reference>
<name>A0ACD4NZB1_9HYPH</name>
<sequence length="136" mass="14105">MLPRDDAPAEPAPEPLSARIVVCSSCRGPDGADARPRPGERLAAAAAQAAAGTGVRVSAVECLGNCKRRLSAAVLSQTGWSYVFGDLSDESGPDLVLGARLLSEAADGIMPWRGRPDCLKRGLVARIPPASILDET</sequence>
<proteinExistence type="predicted"/>
<organism evidence="1 2">
    <name type="scientific">Antarcticirhabdus aurantiaca</name>
    <dbReference type="NCBI Taxonomy" id="2606717"/>
    <lineage>
        <taxon>Bacteria</taxon>
        <taxon>Pseudomonadati</taxon>
        <taxon>Pseudomonadota</taxon>
        <taxon>Alphaproteobacteria</taxon>
        <taxon>Hyphomicrobiales</taxon>
        <taxon>Aurantimonadaceae</taxon>
        <taxon>Antarcticirhabdus</taxon>
    </lineage>
</organism>
<dbReference type="Proteomes" id="UP001163223">
    <property type="component" value="Chromosome"/>
</dbReference>
<keyword evidence="2" id="KW-1185">Reference proteome</keyword>
<dbReference type="EMBL" id="CP113520">
    <property type="protein sequence ID" value="WAJ31489.1"/>
    <property type="molecule type" value="Genomic_DNA"/>
</dbReference>
<protein>
    <submittedName>
        <fullName evidence="1">DUF1636 family protein</fullName>
    </submittedName>
</protein>
<gene>
    <name evidence="1" type="ORF">OXU80_15665</name>
</gene>
<accession>A0ACD4NZB1</accession>
<evidence type="ECO:0000313" key="1">
    <source>
        <dbReference type="EMBL" id="WAJ31489.1"/>
    </source>
</evidence>